<evidence type="ECO:0000313" key="14">
    <source>
        <dbReference type="Proteomes" id="UP000807716"/>
    </source>
</evidence>
<dbReference type="SUPFAM" id="SSF51306">
    <property type="entry name" value="LexA/Signal peptidase"/>
    <property type="match status" value="1"/>
</dbReference>
<evidence type="ECO:0000256" key="8">
    <source>
        <dbReference type="ARBA" id="ARBA00022968"/>
    </source>
</evidence>
<evidence type="ECO:0000256" key="11">
    <source>
        <dbReference type="ARBA" id="ARBA00045533"/>
    </source>
</evidence>
<sequence length="153" mass="17190">MVLSGVSTFHKAWALYTNCESPMIVALSMSPTLHRGDILFLSNLKAPIEIGNICVYKIHGRNLPIVHRVIHRHDSERQGQQQLMTKGDNNALSDLILLKESNYGRQWVLPNEVIGCVQGLLPHFGIFTVYMTDHTNLKYALLGTMGLLVFLYG</sequence>
<evidence type="ECO:0000256" key="5">
    <source>
        <dbReference type="ARBA" id="ARBA00019685"/>
    </source>
</evidence>
<name>A0A9P6PY99_9FUNG</name>
<accession>A0A9P6PY99</accession>
<protein>
    <recommendedName>
        <fullName evidence="5 12">Signal peptidase complex catalytic subunit SEC11</fullName>
        <ecNumber evidence="4 12">3.4.21.89</ecNumber>
    </recommendedName>
</protein>
<evidence type="ECO:0000256" key="6">
    <source>
        <dbReference type="ARBA" id="ARBA00022692"/>
    </source>
</evidence>
<evidence type="ECO:0000256" key="12">
    <source>
        <dbReference type="RuleBase" id="RU362047"/>
    </source>
</evidence>
<evidence type="ECO:0000256" key="7">
    <source>
        <dbReference type="ARBA" id="ARBA00022824"/>
    </source>
</evidence>
<keyword evidence="12" id="KW-0378">Hydrolase</keyword>
<gene>
    <name evidence="13" type="ORF">DFQ27_006811</name>
</gene>
<keyword evidence="6" id="KW-0812">Transmembrane</keyword>
<dbReference type="InterPro" id="IPR001733">
    <property type="entry name" value="Peptidase_S26B"/>
</dbReference>
<evidence type="ECO:0000256" key="1">
    <source>
        <dbReference type="ARBA" id="ARBA00000677"/>
    </source>
</evidence>
<dbReference type="PANTHER" id="PTHR10806:SF6">
    <property type="entry name" value="SIGNAL PEPTIDASE COMPLEX CATALYTIC SUBUNIT SEC11"/>
    <property type="match status" value="1"/>
</dbReference>
<evidence type="ECO:0000256" key="9">
    <source>
        <dbReference type="ARBA" id="ARBA00022989"/>
    </source>
</evidence>
<keyword evidence="9" id="KW-1133">Transmembrane helix</keyword>
<comment type="caution">
    <text evidence="13">The sequence shown here is derived from an EMBL/GenBank/DDBJ whole genome shotgun (WGS) entry which is preliminary data.</text>
</comment>
<proteinExistence type="inferred from homology"/>
<comment type="subunit">
    <text evidence="12">Component of the signal peptidase complex.</text>
</comment>
<organism evidence="13 14">
    <name type="scientific">Actinomortierella ambigua</name>
    <dbReference type="NCBI Taxonomy" id="1343610"/>
    <lineage>
        <taxon>Eukaryota</taxon>
        <taxon>Fungi</taxon>
        <taxon>Fungi incertae sedis</taxon>
        <taxon>Mucoromycota</taxon>
        <taxon>Mortierellomycotina</taxon>
        <taxon>Mortierellomycetes</taxon>
        <taxon>Mortierellales</taxon>
        <taxon>Mortierellaceae</taxon>
        <taxon>Actinomortierella</taxon>
    </lineage>
</organism>
<dbReference type="OrthoDB" id="10257561at2759"/>
<dbReference type="PANTHER" id="PTHR10806">
    <property type="entry name" value="SIGNAL PEPTIDASE COMPLEX CATALYTIC SUBUNIT SEC11"/>
    <property type="match status" value="1"/>
</dbReference>
<evidence type="ECO:0000256" key="2">
    <source>
        <dbReference type="ARBA" id="ARBA00004648"/>
    </source>
</evidence>
<dbReference type="NCBIfam" id="TIGR02228">
    <property type="entry name" value="sigpep_I_arch"/>
    <property type="match status" value="1"/>
</dbReference>
<dbReference type="CDD" id="cd06462">
    <property type="entry name" value="Peptidase_S24_S26"/>
    <property type="match status" value="1"/>
</dbReference>
<dbReference type="PRINTS" id="PR00728">
    <property type="entry name" value="SIGNALPTASE"/>
</dbReference>
<comment type="similarity">
    <text evidence="3 12">Belongs to the peptidase S26B family.</text>
</comment>
<keyword evidence="10" id="KW-0472">Membrane</keyword>
<dbReference type="EC" id="3.4.21.89" evidence="4 12"/>
<comment type="subcellular location">
    <subcellularLocation>
        <location evidence="2">Endoplasmic reticulum membrane</location>
        <topology evidence="2">Single-pass type II membrane protein</topology>
    </subcellularLocation>
</comment>
<keyword evidence="14" id="KW-1185">Reference proteome</keyword>
<dbReference type="InterPro" id="IPR036286">
    <property type="entry name" value="LexA/Signal_pep-like_sf"/>
</dbReference>
<dbReference type="GO" id="GO:0009003">
    <property type="term" value="F:signal peptidase activity"/>
    <property type="evidence" value="ECO:0007669"/>
    <property type="project" value="UniProtKB-EC"/>
</dbReference>
<keyword evidence="7 12" id="KW-0256">Endoplasmic reticulum</keyword>
<reference evidence="13" key="1">
    <citation type="journal article" date="2020" name="Fungal Divers.">
        <title>Resolving the Mortierellaceae phylogeny through synthesis of multi-gene phylogenetics and phylogenomics.</title>
        <authorList>
            <person name="Vandepol N."/>
            <person name="Liber J."/>
            <person name="Desiro A."/>
            <person name="Na H."/>
            <person name="Kennedy M."/>
            <person name="Barry K."/>
            <person name="Grigoriev I.V."/>
            <person name="Miller A.N."/>
            <person name="O'Donnell K."/>
            <person name="Stajich J.E."/>
            <person name="Bonito G."/>
        </authorList>
    </citation>
    <scope>NUCLEOTIDE SEQUENCE</scope>
    <source>
        <strain evidence="13">BC1065</strain>
    </source>
</reference>
<keyword evidence="8" id="KW-0735">Signal-anchor</keyword>
<dbReference type="EMBL" id="JAAAJB010000512">
    <property type="protein sequence ID" value="KAG0254497.1"/>
    <property type="molecule type" value="Genomic_DNA"/>
</dbReference>
<evidence type="ECO:0000256" key="3">
    <source>
        <dbReference type="ARBA" id="ARBA00011035"/>
    </source>
</evidence>
<dbReference type="GO" id="GO:0005787">
    <property type="term" value="C:signal peptidase complex"/>
    <property type="evidence" value="ECO:0007669"/>
    <property type="project" value="TreeGrafter"/>
</dbReference>
<evidence type="ECO:0000256" key="4">
    <source>
        <dbReference type="ARBA" id="ARBA00013208"/>
    </source>
</evidence>
<comment type="function">
    <text evidence="11">Catalytic component of the signal peptidase complex (SPC) which catalyzes the cleavage of N-terminal signal sequences from nascent proteins as they are translocated into the lumen of the endoplasmic reticulum. Specifically cleaves N-terminal signal peptides that contain a hydrophobic alpha-helix (h-region) shorter than 18-20 amino acids.</text>
</comment>
<dbReference type="Proteomes" id="UP000807716">
    <property type="component" value="Unassembled WGS sequence"/>
</dbReference>
<comment type="catalytic activity">
    <reaction evidence="1 12">
        <text>Cleavage of hydrophobic, N-terminal signal or leader sequences from secreted and periplasmic proteins.</text>
        <dbReference type="EC" id="3.4.21.89"/>
    </reaction>
</comment>
<evidence type="ECO:0000256" key="10">
    <source>
        <dbReference type="ARBA" id="ARBA00023136"/>
    </source>
</evidence>
<keyword evidence="12" id="KW-0645">Protease</keyword>
<dbReference type="AlphaFoldDB" id="A0A9P6PY99"/>
<evidence type="ECO:0000313" key="13">
    <source>
        <dbReference type="EMBL" id="KAG0254497.1"/>
    </source>
</evidence>
<dbReference type="GO" id="GO:0006465">
    <property type="term" value="P:signal peptide processing"/>
    <property type="evidence" value="ECO:0007669"/>
    <property type="project" value="UniProtKB-UniRule"/>
</dbReference>